<organism evidence="2 3">
    <name type="scientific">Desulfosporosinus acididurans</name>
    <dbReference type="NCBI Taxonomy" id="476652"/>
    <lineage>
        <taxon>Bacteria</taxon>
        <taxon>Bacillati</taxon>
        <taxon>Bacillota</taxon>
        <taxon>Clostridia</taxon>
        <taxon>Eubacteriales</taxon>
        <taxon>Desulfitobacteriaceae</taxon>
        <taxon>Desulfosporosinus</taxon>
    </lineage>
</organism>
<comment type="caution">
    <text evidence="2">The sequence shown here is derived from an EMBL/GenBank/DDBJ whole genome shotgun (WGS) entry which is preliminary data.</text>
</comment>
<dbReference type="STRING" id="476652.DEAC_c39270"/>
<dbReference type="AlphaFoldDB" id="A0A0J1FL71"/>
<gene>
    <name evidence="2" type="ORF">DEAC_c39270</name>
</gene>
<dbReference type="InterPro" id="IPR023896">
    <property type="entry name" value="LTA_DltD"/>
</dbReference>
<keyword evidence="1" id="KW-0472">Membrane</keyword>
<dbReference type="PIRSF" id="PIRSF021438">
    <property type="entry name" value="DltD"/>
    <property type="match status" value="1"/>
</dbReference>
<dbReference type="PATRIC" id="fig|476652.3.peg.4157"/>
<dbReference type="InterPro" id="IPR006998">
    <property type="entry name" value="DltD"/>
</dbReference>
<accession>A0A0J1FL71</accession>
<dbReference type="NCBIfam" id="TIGR04092">
    <property type="entry name" value="LTA_DltD"/>
    <property type="match status" value="1"/>
</dbReference>
<evidence type="ECO:0000313" key="3">
    <source>
        <dbReference type="Proteomes" id="UP000036356"/>
    </source>
</evidence>
<dbReference type="PANTHER" id="PTHR40039:SF1">
    <property type="entry name" value="PROTEIN DLTD"/>
    <property type="match status" value="1"/>
</dbReference>
<dbReference type="GO" id="GO:0070395">
    <property type="term" value="P:lipoteichoic acid biosynthetic process"/>
    <property type="evidence" value="ECO:0007669"/>
    <property type="project" value="UniProtKB-UniRule"/>
</dbReference>
<dbReference type="SUPFAM" id="SSF52266">
    <property type="entry name" value="SGNH hydrolase"/>
    <property type="match status" value="1"/>
</dbReference>
<name>A0A0J1FL71_9FIRM</name>
<evidence type="ECO:0000313" key="2">
    <source>
        <dbReference type="EMBL" id="KLU64112.1"/>
    </source>
</evidence>
<dbReference type="UniPathway" id="UPA00556"/>
<protein>
    <recommendedName>
        <fullName evidence="1">Protein DltD</fullName>
    </recommendedName>
</protein>
<dbReference type="Proteomes" id="UP000036356">
    <property type="component" value="Unassembled WGS sequence"/>
</dbReference>
<dbReference type="InterPro" id="IPR036514">
    <property type="entry name" value="SGNH_hydro_sf"/>
</dbReference>
<dbReference type="GO" id="GO:0005886">
    <property type="term" value="C:plasma membrane"/>
    <property type="evidence" value="ECO:0007669"/>
    <property type="project" value="UniProtKB-UniRule"/>
</dbReference>
<proteinExistence type="inferred from homology"/>
<reference evidence="2 3" key="1">
    <citation type="submission" date="2015-06" db="EMBL/GenBank/DDBJ databases">
        <title>Draft genome of the moderately acidophilic sulfate reducer Candidatus Desulfosporosinus acididurans strain M1.</title>
        <authorList>
            <person name="Poehlein A."/>
            <person name="Petzsch P."/>
            <person name="Johnson B.D."/>
            <person name="Schloemann M."/>
            <person name="Daniel R."/>
            <person name="Muehling M."/>
        </authorList>
    </citation>
    <scope>NUCLEOTIDE SEQUENCE [LARGE SCALE GENOMIC DNA]</scope>
    <source>
        <strain evidence="2 3">M1</strain>
    </source>
</reference>
<comment type="pathway">
    <text evidence="1">Cell wall biogenesis; lipoteichoic acid biosynthesis.</text>
</comment>
<keyword evidence="3" id="KW-1185">Reference proteome</keyword>
<evidence type="ECO:0000256" key="1">
    <source>
        <dbReference type="PIRNR" id="PIRNR021438"/>
    </source>
</evidence>
<comment type="similarity">
    <text evidence="1">Belongs to the DltD family.</text>
</comment>
<dbReference type="RefSeq" id="WP_047811704.1">
    <property type="nucleotide sequence ID" value="NZ_LDZY01000017.1"/>
</dbReference>
<sequence>MIRRRLLPMVLALLLCFLSILALGPLSQWWVSSYIKPGVIETASENLIPSLFGGTLLQSMALKDPHVVPMYGSSEFGHGGPYNPTKLFAGRPTGWTPYLVGHAGSLDLIQALYAGAQNLKGKKIVLSLSAQWFSGNGISQNTFAANFSALQAYEMIFNPTLSRQTKTSLARRLIQFDEVKKSYPILDGLLKYYGQRDIGSNIMEFVYWPAARVEMSALEIQDAVKTYQVIHHLPAKEIAKNSSGSIQRVLPAWSKMLQKASADVQKNETNNPFGIGNKFYQQKIKNPQKFKNSATKSHFYPSPEYSDLNLLMKVLKDEGADPIFLIQPVNGPWYDFTGFPKEQRQKYYNQVREMADHYRFSLADFSTHEYDKYFMDDPSHPSEKGWVEFDETLDQFVHQKP</sequence>
<dbReference type="PANTHER" id="PTHR40039">
    <property type="entry name" value="PROTEIN DLTD"/>
    <property type="match status" value="1"/>
</dbReference>
<dbReference type="Pfam" id="PF04914">
    <property type="entry name" value="DltD"/>
    <property type="match status" value="1"/>
</dbReference>
<dbReference type="Gene3D" id="3.40.50.1110">
    <property type="entry name" value="SGNH hydrolase"/>
    <property type="match status" value="1"/>
</dbReference>
<dbReference type="EMBL" id="LDZY01000017">
    <property type="protein sequence ID" value="KLU64112.1"/>
    <property type="molecule type" value="Genomic_DNA"/>
</dbReference>
<keyword evidence="1" id="KW-1003">Cell membrane</keyword>